<evidence type="ECO:0000259" key="2">
    <source>
        <dbReference type="Pfam" id="PF21663"/>
    </source>
</evidence>
<feature type="compositionally biased region" description="Acidic residues" evidence="1">
    <location>
        <begin position="360"/>
        <end position="380"/>
    </location>
</feature>
<proteinExistence type="predicted"/>
<dbReference type="InterPro" id="IPR029052">
    <property type="entry name" value="Metallo-depent_PP-like"/>
</dbReference>
<feature type="region of interest" description="Disordered" evidence="1">
    <location>
        <begin position="352"/>
        <end position="396"/>
    </location>
</feature>
<gene>
    <name evidence="3" type="ORF">GCM10007966_06140</name>
</gene>
<feature type="domain" description="WipA-like phosphatase" evidence="2">
    <location>
        <begin position="93"/>
        <end position="328"/>
    </location>
</feature>
<dbReference type="AlphaFoldDB" id="A0A917N9D7"/>
<feature type="compositionally biased region" description="Polar residues" evidence="1">
    <location>
        <begin position="384"/>
        <end position="396"/>
    </location>
</feature>
<dbReference type="NCBIfam" id="NF043030">
    <property type="entry name" value="T4SS_Wip"/>
    <property type="match status" value="1"/>
</dbReference>
<dbReference type="InterPro" id="IPR048521">
    <property type="entry name" value="WipA_Phos"/>
</dbReference>
<keyword evidence="4" id="KW-1185">Reference proteome</keyword>
<evidence type="ECO:0000256" key="1">
    <source>
        <dbReference type="SAM" id="MobiDB-lite"/>
    </source>
</evidence>
<organism evidence="3 4">
    <name type="scientific">Legionella impletisoli</name>
    <dbReference type="NCBI Taxonomy" id="343510"/>
    <lineage>
        <taxon>Bacteria</taxon>
        <taxon>Pseudomonadati</taxon>
        <taxon>Pseudomonadota</taxon>
        <taxon>Gammaproteobacteria</taxon>
        <taxon>Legionellales</taxon>
        <taxon>Legionellaceae</taxon>
        <taxon>Legionella</taxon>
    </lineage>
</organism>
<comment type="caution">
    <text evidence="3">The sequence shown here is derived from an EMBL/GenBank/DDBJ whole genome shotgun (WGS) entry which is preliminary data.</text>
</comment>
<evidence type="ECO:0000313" key="3">
    <source>
        <dbReference type="EMBL" id="GGI80391.1"/>
    </source>
</evidence>
<sequence length="424" mass="48766">MPGHLITKTVDIHHYPEPEKNDEISEITVGDLHGNALNLLHYLLSHSLCELSKENYERIVALYNLPESELTSEPIAEFNHLIADLKVLDHQTLVRLLGDELGDRGKNDYFVLKILEILHKNGLKFEILLSNHGMAFIDAYESFSHSGRLDSNLIVDYQRTSLRNLDSLIQQGIVSYDEVYGIINRHYKPKLKLLAYSLNKDGKEITIYSHAKIDLKVIAALADLFEVVYRDDTHQELALTIQQINLNFAEAVQEEEVHFITSIRDFPWVYSKLSSNPVEFILWNRDHQVLSRPSSHPTYSYCLKFIHGHDPIEESNEHLITLDNMLGKGEDYHQHEARVYVSNDVQILPYQLSRNHDDDLSSESEDSDVFTEESDCESTDESSNPSTQESRQTIPLNSIFYRSNIPSVEDFSEHPELAFEALKF</sequence>
<dbReference type="Gene3D" id="3.60.21.10">
    <property type="match status" value="1"/>
</dbReference>
<dbReference type="EMBL" id="BMOB01000002">
    <property type="protein sequence ID" value="GGI80391.1"/>
    <property type="molecule type" value="Genomic_DNA"/>
</dbReference>
<protein>
    <recommendedName>
        <fullName evidence="2">WipA-like phosphatase domain-containing protein</fullName>
    </recommendedName>
</protein>
<name>A0A917N9D7_9GAMM</name>
<dbReference type="Pfam" id="PF21663">
    <property type="entry name" value="WipA_Phos"/>
    <property type="match status" value="1"/>
</dbReference>
<reference evidence="3" key="1">
    <citation type="journal article" date="2014" name="Int. J. Syst. Evol. Microbiol.">
        <title>Complete genome sequence of Corynebacterium casei LMG S-19264T (=DSM 44701T), isolated from a smear-ripened cheese.</title>
        <authorList>
            <consortium name="US DOE Joint Genome Institute (JGI-PGF)"/>
            <person name="Walter F."/>
            <person name="Albersmeier A."/>
            <person name="Kalinowski J."/>
            <person name="Ruckert C."/>
        </authorList>
    </citation>
    <scope>NUCLEOTIDE SEQUENCE</scope>
    <source>
        <strain evidence="3">JCM 13919</strain>
    </source>
</reference>
<dbReference type="Proteomes" id="UP000630149">
    <property type="component" value="Unassembled WGS sequence"/>
</dbReference>
<accession>A0A917N9D7</accession>
<dbReference type="GO" id="GO:0016791">
    <property type="term" value="F:phosphatase activity"/>
    <property type="evidence" value="ECO:0007669"/>
    <property type="project" value="InterPro"/>
</dbReference>
<evidence type="ECO:0000313" key="4">
    <source>
        <dbReference type="Proteomes" id="UP000630149"/>
    </source>
</evidence>
<reference evidence="3" key="2">
    <citation type="submission" date="2020-09" db="EMBL/GenBank/DDBJ databases">
        <authorList>
            <person name="Sun Q."/>
            <person name="Ohkuma M."/>
        </authorList>
    </citation>
    <scope>NUCLEOTIDE SEQUENCE</scope>
    <source>
        <strain evidence="3">JCM 13919</strain>
    </source>
</reference>